<feature type="region of interest" description="Disordered" evidence="7">
    <location>
        <begin position="87"/>
        <end position="108"/>
    </location>
</feature>
<dbReference type="AlphaFoldDB" id="X6P4G9"/>
<keyword evidence="3 8" id="KW-0812">Transmembrane</keyword>
<dbReference type="EMBL" id="ASPP01004165">
    <property type="protein sequence ID" value="ETO32492.1"/>
    <property type="molecule type" value="Genomic_DNA"/>
</dbReference>
<feature type="transmembrane region" description="Helical" evidence="8">
    <location>
        <begin position="225"/>
        <end position="241"/>
    </location>
</feature>
<evidence type="ECO:0000256" key="3">
    <source>
        <dbReference type="ARBA" id="ARBA00022692"/>
    </source>
</evidence>
<evidence type="ECO:0000256" key="5">
    <source>
        <dbReference type="ARBA" id="ARBA00023065"/>
    </source>
</evidence>
<evidence type="ECO:0000256" key="7">
    <source>
        <dbReference type="SAM" id="MobiDB-lite"/>
    </source>
</evidence>
<feature type="transmembrane region" description="Helical" evidence="8">
    <location>
        <begin position="248"/>
        <end position="267"/>
    </location>
</feature>
<feature type="transmembrane region" description="Helical" evidence="8">
    <location>
        <begin position="151"/>
        <end position="171"/>
    </location>
</feature>
<proteinExistence type="predicted"/>
<evidence type="ECO:0000259" key="9">
    <source>
        <dbReference type="Pfam" id="PF01699"/>
    </source>
</evidence>
<name>X6P4G9_RETFI</name>
<keyword evidence="5" id="KW-0406">Ion transport</keyword>
<feature type="transmembrane region" description="Helical" evidence="8">
    <location>
        <begin position="6"/>
        <end position="23"/>
    </location>
</feature>
<comment type="caution">
    <text evidence="10">The sequence shown here is derived from an EMBL/GenBank/DDBJ whole genome shotgun (WGS) entry which is preliminary data.</text>
</comment>
<dbReference type="Pfam" id="PF01699">
    <property type="entry name" value="Na_Ca_ex"/>
    <property type="match status" value="1"/>
</dbReference>
<sequence length="315" mass="34766">MISRVAAVLLLVMYLCLLIFVMYTHKHLMEPAEEDNSSKPKAITQGKTGDIEIVVQPSKRNSGKVEMALAPLESHENHQHGMTSFQAMEDTEEEKEETDTKNDGDDDDDLNMSLFGSMALLFTSTTLVALLSEYLVGAIEPMSAHAGITEAFIGLILVPIIGLLFVFCNAVEHITAIRMARKGKMDISLSIAIGSATQVAMFVVGLAVIVGWMMDIPMTLDFPQFELIMFIYTSIIVFALVSNGSSNWLKGAMLLCLYVLIAVAVYHQKLITILFVLCFFCSVSMQFFFPLFFLLRTIVVVSTCIASKPIPAQNI</sequence>
<dbReference type="Gene3D" id="1.20.1420.30">
    <property type="entry name" value="NCX, central ion-binding region"/>
    <property type="match status" value="1"/>
</dbReference>
<evidence type="ECO:0000256" key="1">
    <source>
        <dbReference type="ARBA" id="ARBA00004127"/>
    </source>
</evidence>
<keyword evidence="2" id="KW-0813">Transport</keyword>
<feature type="transmembrane region" description="Helical" evidence="8">
    <location>
        <begin position="119"/>
        <end position="139"/>
    </location>
</feature>
<feature type="domain" description="Sodium/calcium exchanger membrane region" evidence="9">
    <location>
        <begin position="117"/>
        <end position="266"/>
    </location>
</feature>
<dbReference type="Proteomes" id="UP000023152">
    <property type="component" value="Unassembled WGS sequence"/>
</dbReference>
<comment type="subcellular location">
    <subcellularLocation>
        <location evidence="1">Endomembrane system</location>
        <topology evidence="1">Multi-pass membrane protein</topology>
    </subcellularLocation>
</comment>
<dbReference type="InterPro" id="IPR004837">
    <property type="entry name" value="NaCa_Exmemb"/>
</dbReference>
<dbReference type="GO" id="GO:0006874">
    <property type="term" value="P:intracellular calcium ion homeostasis"/>
    <property type="evidence" value="ECO:0007669"/>
    <property type="project" value="TreeGrafter"/>
</dbReference>
<evidence type="ECO:0000256" key="8">
    <source>
        <dbReference type="SAM" id="Phobius"/>
    </source>
</evidence>
<evidence type="ECO:0000256" key="6">
    <source>
        <dbReference type="ARBA" id="ARBA00023136"/>
    </source>
</evidence>
<dbReference type="InterPro" id="IPR004713">
    <property type="entry name" value="CaH_exchang"/>
</dbReference>
<evidence type="ECO:0000313" key="10">
    <source>
        <dbReference type="EMBL" id="ETO32492.1"/>
    </source>
</evidence>
<dbReference type="GO" id="GO:0015369">
    <property type="term" value="F:calcium:proton antiporter activity"/>
    <property type="evidence" value="ECO:0007669"/>
    <property type="project" value="UniProtKB-ARBA"/>
</dbReference>
<reference evidence="10 11" key="1">
    <citation type="journal article" date="2013" name="Curr. Biol.">
        <title>The Genome of the Foraminiferan Reticulomyxa filosa.</title>
        <authorList>
            <person name="Glockner G."/>
            <person name="Hulsmann N."/>
            <person name="Schleicher M."/>
            <person name="Noegel A.A."/>
            <person name="Eichinger L."/>
            <person name="Gallinger C."/>
            <person name="Pawlowski J."/>
            <person name="Sierra R."/>
            <person name="Euteneuer U."/>
            <person name="Pillet L."/>
            <person name="Moustafa A."/>
            <person name="Platzer M."/>
            <person name="Groth M."/>
            <person name="Szafranski K."/>
            <person name="Schliwa M."/>
        </authorList>
    </citation>
    <scope>NUCLEOTIDE SEQUENCE [LARGE SCALE GENOMIC DNA]</scope>
</reference>
<gene>
    <name evidence="10" type="ORF">RFI_04625</name>
</gene>
<evidence type="ECO:0000313" key="11">
    <source>
        <dbReference type="Proteomes" id="UP000023152"/>
    </source>
</evidence>
<dbReference type="GO" id="GO:0005774">
    <property type="term" value="C:vacuolar membrane"/>
    <property type="evidence" value="ECO:0007669"/>
    <property type="project" value="UniProtKB-ARBA"/>
</dbReference>
<feature type="transmembrane region" description="Helical" evidence="8">
    <location>
        <begin position="273"/>
        <end position="295"/>
    </location>
</feature>
<dbReference type="InterPro" id="IPR044880">
    <property type="entry name" value="NCX_ion-bd_dom_sf"/>
</dbReference>
<dbReference type="OrthoDB" id="1699231at2759"/>
<organism evidence="10 11">
    <name type="scientific">Reticulomyxa filosa</name>
    <dbReference type="NCBI Taxonomy" id="46433"/>
    <lineage>
        <taxon>Eukaryota</taxon>
        <taxon>Sar</taxon>
        <taxon>Rhizaria</taxon>
        <taxon>Retaria</taxon>
        <taxon>Foraminifera</taxon>
        <taxon>Monothalamids</taxon>
        <taxon>Reticulomyxidae</taxon>
        <taxon>Reticulomyxa</taxon>
    </lineage>
</organism>
<dbReference type="PANTHER" id="PTHR31503">
    <property type="entry name" value="VACUOLAR CALCIUM ION TRANSPORTER"/>
    <property type="match status" value="1"/>
</dbReference>
<dbReference type="PANTHER" id="PTHR31503:SF22">
    <property type="entry name" value="VACUOLAR CALCIUM ION TRANSPORTER"/>
    <property type="match status" value="1"/>
</dbReference>
<keyword evidence="11" id="KW-1185">Reference proteome</keyword>
<keyword evidence="4 8" id="KW-1133">Transmembrane helix</keyword>
<evidence type="ECO:0000256" key="4">
    <source>
        <dbReference type="ARBA" id="ARBA00022989"/>
    </source>
</evidence>
<evidence type="ECO:0000256" key="2">
    <source>
        <dbReference type="ARBA" id="ARBA00022448"/>
    </source>
</evidence>
<protein>
    <submittedName>
        <fullName evidence="10">Calcium ion transporter Vcx1</fullName>
    </submittedName>
</protein>
<keyword evidence="6 8" id="KW-0472">Membrane</keyword>
<accession>X6P4G9</accession>
<feature type="transmembrane region" description="Helical" evidence="8">
    <location>
        <begin position="191"/>
        <end position="213"/>
    </location>
</feature>
<dbReference type="GO" id="GO:0012505">
    <property type="term" value="C:endomembrane system"/>
    <property type="evidence" value="ECO:0007669"/>
    <property type="project" value="UniProtKB-SubCell"/>
</dbReference>